<evidence type="ECO:0008006" key="6">
    <source>
        <dbReference type="Google" id="ProtNLM"/>
    </source>
</evidence>
<feature type="region of interest" description="Disordered" evidence="2">
    <location>
        <begin position="727"/>
        <end position="854"/>
    </location>
</feature>
<dbReference type="NCBIfam" id="TIGR03504">
    <property type="entry name" value="FimV_Cterm"/>
    <property type="match status" value="1"/>
</dbReference>
<feature type="compositionally biased region" description="Low complexity" evidence="2">
    <location>
        <begin position="918"/>
        <end position="932"/>
    </location>
</feature>
<keyword evidence="5" id="KW-1185">Reference proteome</keyword>
<keyword evidence="1" id="KW-0175">Coiled coil</keyword>
<evidence type="ECO:0000256" key="2">
    <source>
        <dbReference type="SAM" id="MobiDB-lite"/>
    </source>
</evidence>
<feature type="compositionally biased region" description="Basic and acidic residues" evidence="2">
    <location>
        <begin position="414"/>
        <end position="428"/>
    </location>
</feature>
<feature type="compositionally biased region" description="Polar residues" evidence="2">
    <location>
        <begin position="937"/>
        <end position="949"/>
    </location>
</feature>
<dbReference type="InterPro" id="IPR020011">
    <property type="entry name" value="FimV_C"/>
</dbReference>
<evidence type="ECO:0000313" key="4">
    <source>
        <dbReference type="EMBL" id="PSW19469.1"/>
    </source>
</evidence>
<feature type="compositionally biased region" description="Acidic residues" evidence="2">
    <location>
        <begin position="444"/>
        <end position="476"/>
    </location>
</feature>
<feature type="compositionally biased region" description="Acidic residues" evidence="2">
    <location>
        <begin position="765"/>
        <end position="777"/>
    </location>
</feature>
<organism evidence="4 5">
    <name type="scientific">Photobacterium sanctipauli</name>
    <dbReference type="NCBI Taxonomy" id="1342794"/>
    <lineage>
        <taxon>Bacteria</taxon>
        <taxon>Pseudomonadati</taxon>
        <taxon>Pseudomonadota</taxon>
        <taxon>Gammaproteobacteria</taxon>
        <taxon>Vibrionales</taxon>
        <taxon>Vibrionaceae</taxon>
        <taxon>Photobacterium</taxon>
    </lineage>
</organism>
<feature type="compositionally biased region" description="Basic and acidic residues" evidence="2">
    <location>
        <begin position="120"/>
        <end position="134"/>
    </location>
</feature>
<proteinExistence type="predicted"/>
<dbReference type="PANTHER" id="PTHR48148">
    <property type="entry name" value="KERATINOCYTE PROLINE-RICH PROTEIN"/>
    <property type="match status" value="1"/>
</dbReference>
<accession>A0A2T3NT96</accession>
<protein>
    <recommendedName>
        <fullName evidence="6">Pilus assembly protein FimV</fullName>
    </recommendedName>
</protein>
<comment type="caution">
    <text evidence="4">The sequence shown here is derived from an EMBL/GenBank/DDBJ whole genome shotgun (WGS) entry which is preliminary data.</text>
</comment>
<evidence type="ECO:0000313" key="5">
    <source>
        <dbReference type="Proteomes" id="UP000241771"/>
    </source>
</evidence>
<feature type="coiled-coil region" evidence="1">
    <location>
        <begin position="225"/>
        <end position="252"/>
    </location>
</feature>
<feature type="compositionally biased region" description="Polar residues" evidence="2">
    <location>
        <begin position="1161"/>
        <end position="1174"/>
    </location>
</feature>
<feature type="compositionally biased region" description="Low complexity" evidence="2">
    <location>
        <begin position="730"/>
        <end position="745"/>
    </location>
</feature>
<dbReference type="NCBIfam" id="TIGR03505">
    <property type="entry name" value="FimV_core"/>
    <property type="match status" value="1"/>
</dbReference>
<sequence>MIKRLILPVLLTSAIQIPAQANTIRIIGPSAEEQANAASTAALAAPAAQTNASASRYGPTTNNETLWSIASRNRPSSQVSVYQVIGAIYRANPQAFENNNIHGLVPGSVLTMPSLAQVRREDTDAVKRQLEADQGRSATRRAAATPAPKPAPKAAPAPKPEPKVVAEPIPQPEPPKEEVVSEPKVAANSTDAQPEKPTLIPAKPVALQNQLDASDEQITKLLESNHLLRVRLAEMQHEVAALKDQISDDEVLREQIKGFIEQQRAQAVAVEAPQPSAFDRLIDNPWAVAAMALIPGALIAGLVAYFLLGRRKEEESDVKSLDAPEQASDPAMVAPPPAAVDDEPMPELALSDDNDIDDLFATDNDSLFDDPESSLFSNDEGLGGNGNDEFEIDSGLGPSSISVKGDDQAIGLQDMERALDEMDQKSEPSSDEALAAMWEQSLQSDDDDEDSFDLSDGEDDFSLDSSLDEQGIEDGLLDQSLLDDLLSEVEQEEKRAESSDEPAATPDVDPEQLIGQDELDSLFDSVAVSEAQDEAVDQALADADMFAASEAELLDTSDLDNVDLDDIDALLASESNSPEPVQAQADEQVEPELPANAESQAAVESPDMTQDDIESIFDANNTSLLDEMIEGDDDSLSSDIELEENSTALLDELLAEEAEADTLSTDVVVDENSTALLDELVSDLDDEEKNVDEALLADDLEPVVDIDNIDIEPTSTDLLDDILAQHSGEVEPAAEAAMPEPAATPDKAQEATQEIVQEAMQEPGLDSEFDPEFEQPLEVEQKPQQAAQQQEDADFPESAAFDDIFQEALAENTGSEPEAESVTGSEAAADDVDATLGELDEAPAESLNGAPDETIDTLVADVEDILSAESLQSSDEDDIETIGKTVDQLLESIDFEGTDFEDTDLESSDNVGFEIEAGEQQAAAQETAVAHQDVLEPQQSSVPQESPEPQTVAHDDILEEIEPDIDAILSGDDFPVFDEETALAEAEMLDNLFQQEDSLHETQPEPPQAEPINLDELPEFDEEAALHDPEAQELEEEMAAPELSADEEQAVLDNIVKQLQQAAEAAEPQQAERDALLQGFSAQEPSSAPAPEDIQPQVAQDESVEQGIDGNYSIHGEQDIAFEALDPAMLPEFGEDDALQASFDEQYELEQYEAEQGLKPQEQQAQPVTQSQDLAVQPQEAAVQPEEVATQPQGIRQDIHQGMDAFDQELVDTAGLDMDALLNEPQQDEAVQAVHEPQETAFAPHESITSDDEREQLLAMPEQNTDASADFGDEMSEEDSAIWAASNPEPELAVEDWADQPQMQDDEIDAFDTDSLLTESADPFVMDDEFDTVNEAGSELVAEDALQVTSVSPEELQDTATGSESYISIDELMKDLDAPEQNEELDEAPLNLEVGLDEFPDVLSGIDSYDVDSQGEYASKLDLAKAYLEMNDQEGAMGLLEEVASRGDGSSQQEAKTLLAKLLG</sequence>
<feature type="compositionally biased region" description="Acidic residues" evidence="2">
    <location>
        <begin position="340"/>
        <end position="372"/>
    </location>
</feature>
<feature type="region of interest" description="Disordered" evidence="2">
    <location>
        <begin position="993"/>
        <end position="1200"/>
    </location>
</feature>
<feature type="compositionally biased region" description="Acidic residues" evidence="2">
    <location>
        <begin position="1031"/>
        <end position="1050"/>
    </location>
</feature>
<dbReference type="InterPro" id="IPR038440">
    <property type="entry name" value="FimV_C_sf"/>
</dbReference>
<dbReference type="InterPro" id="IPR020012">
    <property type="entry name" value="LysM_FimV"/>
</dbReference>
<name>A0A2T3NT96_9GAMM</name>
<feature type="region of interest" description="Disordered" evidence="2">
    <location>
        <begin position="120"/>
        <end position="197"/>
    </location>
</feature>
<feature type="region of interest" description="Disordered" evidence="2">
    <location>
        <begin position="918"/>
        <end position="951"/>
    </location>
</feature>
<dbReference type="EMBL" id="PYMA01000006">
    <property type="protein sequence ID" value="PSW19469.1"/>
    <property type="molecule type" value="Genomic_DNA"/>
</dbReference>
<evidence type="ECO:0000256" key="1">
    <source>
        <dbReference type="SAM" id="Coils"/>
    </source>
</evidence>
<reference evidence="4 5" key="1">
    <citation type="submission" date="2018-01" db="EMBL/GenBank/DDBJ databases">
        <title>Whole genome sequencing of Histamine producing bacteria.</title>
        <authorList>
            <person name="Butler K."/>
        </authorList>
    </citation>
    <scope>NUCLEOTIDE SEQUENCE [LARGE SCALE GENOMIC DNA]</scope>
    <source>
        <strain evidence="4 5">DSM 100436</strain>
    </source>
</reference>
<feature type="chain" id="PRO_5015394084" description="Pilus assembly protein FimV" evidence="3">
    <location>
        <begin position="22"/>
        <end position="1464"/>
    </location>
</feature>
<evidence type="ECO:0000256" key="3">
    <source>
        <dbReference type="SAM" id="SignalP"/>
    </source>
</evidence>
<feature type="compositionally biased region" description="Pro residues" evidence="2">
    <location>
        <begin position="147"/>
        <end position="159"/>
    </location>
</feature>
<feature type="compositionally biased region" description="Low complexity" evidence="2">
    <location>
        <begin position="1058"/>
        <end position="1069"/>
    </location>
</feature>
<gene>
    <name evidence="4" type="ORF">C9I98_11145</name>
</gene>
<feature type="region of interest" description="Disordered" evidence="2">
    <location>
        <begin position="571"/>
        <end position="608"/>
    </location>
</feature>
<keyword evidence="3" id="KW-0732">Signal</keyword>
<dbReference type="PANTHER" id="PTHR48148:SF3">
    <property type="entry name" value="KERATINOCYTE PROLINE-RICH PROTEIN"/>
    <property type="match status" value="1"/>
</dbReference>
<feature type="region of interest" description="Disordered" evidence="2">
    <location>
        <begin position="317"/>
        <end position="518"/>
    </location>
</feature>
<dbReference type="Proteomes" id="UP000241771">
    <property type="component" value="Unassembled WGS sequence"/>
</dbReference>
<feature type="signal peptide" evidence="3">
    <location>
        <begin position="1"/>
        <end position="21"/>
    </location>
</feature>
<dbReference type="Gene3D" id="1.20.58.2200">
    <property type="match status" value="1"/>
</dbReference>
<feature type="compositionally biased region" description="Acidic residues" evidence="2">
    <location>
        <begin position="828"/>
        <end position="843"/>
    </location>
</feature>